<dbReference type="InterPro" id="IPR005467">
    <property type="entry name" value="His_kinase_dom"/>
</dbReference>
<dbReference type="CDD" id="cd06225">
    <property type="entry name" value="HAMP"/>
    <property type="match status" value="1"/>
</dbReference>
<dbReference type="SMART" id="SM00387">
    <property type="entry name" value="HATPase_c"/>
    <property type="match status" value="1"/>
</dbReference>
<sequence>MKIKQLSLNQKVLSLLIISVVMAIIFSFLFIHFLYKDLYIRSIKESLIYQGEQTAAHFHYGSLNHEIKERIFWYNVISPYEVVVVDKLDELDQFFPYKINYEDLISKEDEKQLRDGKYVMKEGYVKEFQRNIVGAIFPLGNQEELIGFIYIYVPLAEIPEVFRKGIPILVIAGALFFLFLYFGIRYFLKTIFKPLREMQAFSKEVGRGNFSKRVSITSSDEIGELAMAFNKMAQSLEQEEENKKEFLANVAHELRTPLTYIGGYSQILLDEIYHSPEELKKHLHLIQKETKRMQKLINDLMELNKLEDKNFKLTKEPIVLSQLILDSLELFQTSLKQRNIKLVMHLDDELIIYGDHSRLKQVFYNVVDNAIKYSYQNSQINISSYQDGSFAIVAIQDYGIGIPANDLNRIGERFYRTDKSRSRKTGGTGLGLSIVKEIMLLHDGKMDIKSEEGKGTLLLLSFPIVE</sequence>
<dbReference type="InterPro" id="IPR036097">
    <property type="entry name" value="HisK_dim/P_sf"/>
</dbReference>
<dbReference type="InterPro" id="IPR036890">
    <property type="entry name" value="HATPase_C_sf"/>
</dbReference>
<feature type="coiled-coil region" evidence="14">
    <location>
        <begin position="229"/>
        <end position="256"/>
    </location>
</feature>
<protein>
    <recommendedName>
        <fullName evidence="3">histidine kinase</fullName>
        <ecNumber evidence="3">2.7.13.3</ecNumber>
    </recommendedName>
</protein>
<keyword evidence="5" id="KW-0597">Phosphoprotein</keyword>
<evidence type="ECO:0000313" key="19">
    <source>
        <dbReference type="Proteomes" id="UP001225646"/>
    </source>
</evidence>
<dbReference type="SUPFAM" id="SSF55874">
    <property type="entry name" value="ATPase domain of HSP90 chaperone/DNA topoisomerase II/histidine kinase"/>
    <property type="match status" value="1"/>
</dbReference>
<dbReference type="InterPro" id="IPR003660">
    <property type="entry name" value="HAMP_dom"/>
</dbReference>
<feature type="domain" description="HAMP" evidence="17">
    <location>
        <begin position="189"/>
        <end position="241"/>
    </location>
</feature>
<keyword evidence="4" id="KW-1003">Cell membrane</keyword>
<keyword evidence="9 18" id="KW-0418">Kinase</keyword>
<evidence type="ECO:0000256" key="12">
    <source>
        <dbReference type="ARBA" id="ARBA00023012"/>
    </source>
</evidence>
<dbReference type="PANTHER" id="PTHR45528:SF1">
    <property type="entry name" value="SENSOR HISTIDINE KINASE CPXA"/>
    <property type="match status" value="1"/>
</dbReference>
<evidence type="ECO:0000256" key="8">
    <source>
        <dbReference type="ARBA" id="ARBA00022741"/>
    </source>
</evidence>
<dbReference type="PROSITE" id="PS50885">
    <property type="entry name" value="HAMP"/>
    <property type="match status" value="1"/>
</dbReference>
<dbReference type="SUPFAM" id="SSF47384">
    <property type="entry name" value="Homodimeric domain of signal transducing histidine kinase"/>
    <property type="match status" value="1"/>
</dbReference>
<gene>
    <name evidence="18" type="ORF">J2S06_001100</name>
</gene>
<comment type="caution">
    <text evidence="18">The sequence shown here is derived from an EMBL/GenBank/DDBJ whole genome shotgun (WGS) entry which is preliminary data.</text>
</comment>
<evidence type="ECO:0000256" key="4">
    <source>
        <dbReference type="ARBA" id="ARBA00022475"/>
    </source>
</evidence>
<dbReference type="PANTHER" id="PTHR45528">
    <property type="entry name" value="SENSOR HISTIDINE KINASE CPXA"/>
    <property type="match status" value="1"/>
</dbReference>
<dbReference type="InterPro" id="IPR050398">
    <property type="entry name" value="HssS/ArlS-like"/>
</dbReference>
<keyword evidence="19" id="KW-1185">Reference proteome</keyword>
<comment type="catalytic activity">
    <reaction evidence="1">
        <text>ATP + protein L-histidine = ADP + protein N-phospho-L-histidine.</text>
        <dbReference type="EC" id="2.7.13.3"/>
    </reaction>
</comment>
<dbReference type="Proteomes" id="UP001225646">
    <property type="component" value="Unassembled WGS sequence"/>
</dbReference>
<dbReference type="Gene3D" id="6.10.340.10">
    <property type="match status" value="1"/>
</dbReference>
<dbReference type="InterPro" id="IPR003594">
    <property type="entry name" value="HATPase_dom"/>
</dbReference>
<evidence type="ECO:0000256" key="15">
    <source>
        <dbReference type="SAM" id="Phobius"/>
    </source>
</evidence>
<evidence type="ECO:0000256" key="3">
    <source>
        <dbReference type="ARBA" id="ARBA00012438"/>
    </source>
</evidence>
<keyword evidence="7 15" id="KW-0812">Transmembrane</keyword>
<proteinExistence type="predicted"/>
<evidence type="ECO:0000256" key="1">
    <source>
        <dbReference type="ARBA" id="ARBA00000085"/>
    </source>
</evidence>
<evidence type="ECO:0000256" key="5">
    <source>
        <dbReference type="ARBA" id="ARBA00022553"/>
    </source>
</evidence>
<keyword evidence="14" id="KW-0175">Coiled coil</keyword>
<feature type="transmembrane region" description="Helical" evidence="15">
    <location>
        <begin position="12"/>
        <end position="35"/>
    </location>
</feature>
<dbReference type="EC" id="2.7.13.3" evidence="3"/>
<keyword evidence="8" id="KW-0547">Nucleotide-binding</keyword>
<comment type="subcellular location">
    <subcellularLocation>
        <location evidence="2">Cell membrane</location>
        <topology evidence="2">Multi-pass membrane protein</topology>
    </subcellularLocation>
</comment>
<keyword evidence="10" id="KW-0067">ATP-binding</keyword>
<organism evidence="18 19">
    <name type="scientific">Aeribacillus alveayuensis</name>
    <dbReference type="NCBI Taxonomy" id="279215"/>
    <lineage>
        <taxon>Bacteria</taxon>
        <taxon>Bacillati</taxon>
        <taxon>Bacillota</taxon>
        <taxon>Bacilli</taxon>
        <taxon>Bacillales</taxon>
        <taxon>Bacillaceae</taxon>
        <taxon>Aeribacillus</taxon>
    </lineage>
</organism>
<evidence type="ECO:0000256" key="9">
    <source>
        <dbReference type="ARBA" id="ARBA00022777"/>
    </source>
</evidence>
<dbReference type="SMART" id="SM00388">
    <property type="entry name" value="HisKA"/>
    <property type="match status" value="1"/>
</dbReference>
<dbReference type="SUPFAM" id="SSF158472">
    <property type="entry name" value="HAMP domain-like"/>
    <property type="match status" value="1"/>
</dbReference>
<dbReference type="Gene3D" id="1.10.287.130">
    <property type="match status" value="1"/>
</dbReference>
<dbReference type="Pfam" id="PF00672">
    <property type="entry name" value="HAMP"/>
    <property type="match status" value="1"/>
</dbReference>
<dbReference type="InterPro" id="IPR004358">
    <property type="entry name" value="Sig_transdc_His_kin-like_C"/>
</dbReference>
<evidence type="ECO:0000259" key="17">
    <source>
        <dbReference type="PROSITE" id="PS50885"/>
    </source>
</evidence>
<evidence type="ECO:0000256" key="11">
    <source>
        <dbReference type="ARBA" id="ARBA00022989"/>
    </source>
</evidence>
<evidence type="ECO:0000256" key="10">
    <source>
        <dbReference type="ARBA" id="ARBA00022840"/>
    </source>
</evidence>
<dbReference type="PROSITE" id="PS50109">
    <property type="entry name" value="HIS_KIN"/>
    <property type="match status" value="1"/>
</dbReference>
<feature type="domain" description="Histidine kinase" evidence="16">
    <location>
        <begin position="249"/>
        <end position="466"/>
    </location>
</feature>
<dbReference type="Gene3D" id="3.30.565.10">
    <property type="entry name" value="Histidine kinase-like ATPase, C-terminal domain"/>
    <property type="match status" value="1"/>
</dbReference>
<dbReference type="RefSeq" id="WP_419151578.1">
    <property type="nucleotide sequence ID" value="NZ_JAUSTR010000002.1"/>
</dbReference>
<evidence type="ECO:0000256" key="14">
    <source>
        <dbReference type="SAM" id="Coils"/>
    </source>
</evidence>
<keyword evidence="6" id="KW-0808">Transferase</keyword>
<dbReference type="CDD" id="cd00075">
    <property type="entry name" value="HATPase"/>
    <property type="match status" value="1"/>
</dbReference>
<dbReference type="EMBL" id="JAUSTR010000002">
    <property type="protein sequence ID" value="MDQ0162026.1"/>
    <property type="molecule type" value="Genomic_DNA"/>
</dbReference>
<dbReference type="PRINTS" id="PR00344">
    <property type="entry name" value="BCTRLSENSOR"/>
</dbReference>
<evidence type="ECO:0000256" key="2">
    <source>
        <dbReference type="ARBA" id="ARBA00004651"/>
    </source>
</evidence>
<dbReference type="CDD" id="cd00082">
    <property type="entry name" value="HisKA"/>
    <property type="match status" value="1"/>
</dbReference>
<reference evidence="18 19" key="1">
    <citation type="submission" date="2023-07" db="EMBL/GenBank/DDBJ databases">
        <title>Genomic Encyclopedia of Type Strains, Phase IV (KMG-IV): sequencing the most valuable type-strain genomes for metagenomic binning, comparative biology and taxonomic classification.</title>
        <authorList>
            <person name="Goeker M."/>
        </authorList>
    </citation>
    <scope>NUCLEOTIDE SEQUENCE [LARGE SCALE GENOMIC DNA]</scope>
    <source>
        <strain evidence="18 19">DSM 19092</strain>
    </source>
</reference>
<keyword evidence="11 15" id="KW-1133">Transmembrane helix</keyword>
<dbReference type="Pfam" id="PF02518">
    <property type="entry name" value="HATPase_c"/>
    <property type="match status" value="1"/>
</dbReference>
<evidence type="ECO:0000256" key="13">
    <source>
        <dbReference type="ARBA" id="ARBA00023136"/>
    </source>
</evidence>
<dbReference type="Pfam" id="PF00512">
    <property type="entry name" value="HisKA"/>
    <property type="match status" value="1"/>
</dbReference>
<evidence type="ECO:0000256" key="6">
    <source>
        <dbReference type="ARBA" id="ARBA00022679"/>
    </source>
</evidence>
<evidence type="ECO:0000256" key="7">
    <source>
        <dbReference type="ARBA" id="ARBA00022692"/>
    </source>
</evidence>
<dbReference type="InterPro" id="IPR003661">
    <property type="entry name" value="HisK_dim/P_dom"/>
</dbReference>
<dbReference type="GO" id="GO:0016301">
    <property type="term" value="F:kinase activity"/>
    <property type="evidence" value="ECO:0007669"/>
    <property type="project" value="UniProtKB-KW"/>
</dbReference>
<keyword evidence="12" id="KW-0902">Two-component regulatory system</keyword>
<keyword evidence="13 15" id="KW-0472">Membrane</keyword>
<evidence type="ECO:0000313" key="18">
    <source>
        <dbReference type="EMBL" id="MDQ0162026.1"/>
    </source>
</evidence>
<name>A0ABT9VM43_9BACI</name>
<accession>A0ABT9VM43</accession>
<dbReference type="SMART" id="SM00304">
    <property type="entry name" value="HAMP"/>
    <property type="match status" value="1"/>
</dbReference>
<evidence type="ECO:0000259" key="16">
    <source>
        <dbReference type="PROSITE" id="PS50109"/>
    </source>
</evidence>
<feature type="transmembrane region" description="Helical" evidence="15">
    <location>
        <begin position="166"/>
        <end position="188"/>
    </location>
</feature>